<accession>A0ABN1Q4V4</accession>
<keyword evidence="2" id="KW-1185">Reference proteome</keyword>
<gene>
    <name evidence="1" type="ORF">GCM10009559_29810</name>
</gene>
<protein>
    <recommendedName>
        <fullName evidence="3">Thioredoxin-like protein</fullName>
    </recommendedName>
</protein>
<evidence type="ECO:0000313" key="1">
    <source>
        <dbReference type="EMBL" id="GAA0937012.1"/>
    </source>
</evidence>
<sequence length="108" mass="11785">MIAPVAVVVVADVTCPSCSQIARELPDLLRVPVTVHSCRDPRLATRYPTLPASVRACRKPALGTVRRDGSVRWWPGLSGAVGVLPVARPRDLREAIVLLWTALRVRRG</sequence>
<organism evidence="1 2">
    <name type="scientific">Pseudonocardia zijingensis</name>
    <dbReference type="NCBI Taxonomy" id="153376"/>
    <lineage>
        <taxon>Bacteria</taxon>
        <taxon>Bacillati</taxon>
        <taxon>Actinomycetota</taxon>
        <taxon>Actinomycetes</taxon>
        <taxon>Pseudonocardiales</taxon>
        <taxon>Pseudonocardiaceae</taxon>
        <taxon>Pseudonocardia</taxon>
    </lineage>
</organism>
<evidence type="ECO:0000313" key="2">
    <source>
        <dbReference type="Proteomes" id="UP001499967"/>
    </source>
</evidence>
<comment type="caution">
    <text evidence="1">The sequence shown here is derived from an EMBL/GenBank/DDBJ whole genome shotgun (WGS) entry which is preliminary data.</text>
</comment>
<dbReference type="EMBL" id="BAAAHP010000081">
    <property type="protein sequence ID" value="GAA0937012.1"/>
    <property type="molecule type" value="Genomic_DNA"/>
</dbReference>
<dbReference type="Proteomes" id="UP001499967">
    <property type="component" value="Unassembled WGS sequence"/>
</dbReference>
<proteinExistence type="predicted"/>
<dbReference type="RefSeq" id="WP_343941970.1">
    <property type="nucleotide sequence ID" value="NZ_BAAAHP010000081.1"/>
</dbReference>
<name>A0ABN1Q4V4_9PSEU</name>
<reference evidence="1 2" key="1">
    <citation type="journal article" date="2019" name="Int. J. Syst. Evol. Microbiol.">
        <title>The Global Catalogue of Microorganisms (GCM) 10K type strain sequencing project: providing services to taxonomists for standard genome sequencing and annotation.</title>
        <authorList>
            <consortium name="The Broad Institute Genomics Platform"/>
            <consortium name="The Broad Institute Genome Sequencing Center for Infectious Disease"/>
            <person name="Wu L."/>
            <person name="Ma J."/>
        </authorList>
    </citation>
    <scope>NUCLEOTIDE SEQUENCE [LARGE SCALE GENOMIC DNA]</scope>
    <source>
        <strain evidence="1 2">JCM 11117</strain>
    </source>
</reference>
<evidence type="ECO:0008006" key="3">
    <source>
        <dbReference type="Google" id="ProtNLM"/>
    </source>
</evidence>